<feature type="binding site" evidence="7">
    <location>
        <position position="150"/>
    </location>
    <ligand>
        <name>dimethylallyl phosphate</name>
        <dbReference type="ChEBI" id="CHEBI:88052"/>
    </ligand>
</feature>
<proteinExistence type="inferred from homology"/>
<dbReference type="Pfam" id="PF02441">
    <property type="entry name" value="Flavoprotein"/>
    <property type="match status" value="1"/>
</dbReference>
<feature type="binding site" evidence="7">
    <location>
        <begin position="85"/>
        <end position="88"/>
    </location>
    <ligand>
        <name>FMN</name>
        <dbReference type="ChEBI" id="CHEBI:58210"/>
    </ligand>
</feature>
<evidence type="ECO:0000256" key="4">
    <source>
        <dbReference type="ARBA" id="ARBA00022679"/>
    </source>
</evidence>
<dbReference type="SUPFAM" id="SSF52507">
    <property type="entry name" value="Homo-oligomeric flavin-containing Cys decarboxylases, HFCD"/>
    <property type="match status" value="1"/>
</dbReference>
<feature type="binding site" evidence="7">
    <location>
        <position position="166"/>
    </location>
    <ligand>
        <name>dimethylallyl phosphate</name>
        <dbReference type="ChEBI" id="CHEBI:88052"/>
    </ligand>
</feature>
<reference evidence="9 10" key="1">
    <citation type="journal article" date="2018" name="Int. J. Syst. Evol. Microbiol.">
        <title>Methylomusa anaerophila gen. nov., sp. nov., an anaerobic methanol-utilizing bacterium isolated from a microbial fuel cell.</title>
        <authorList>
            <person name="Amano N."/>
            <person name="Yamamuro A."/>
            <person name="Miyahara M."/>
            <person name="Kouzuma A."/>
            <person name="Abe T."/>
            <person name="Watanabe K."/>
        </authorList>
    </citation>
    <scope>NUCLEOTIDE SEQUENCE [LARGE SCALE GENOMIC DNA]</scope>
    <source>
        <strain evidence="9 10">MMFC1</strain>
    </source>
</reference>
<dbReference type="GO" id="GO:0106141">
    <property type="term" value="F:flavin prenyltransferase activity"/>
    <property type="evidence" value="ECO:0007669"/>
    <property type="project" value="UniProtKB-EC"/>
</dbReference>
<evidence type="ECO:0000256" key="1">
    <source>
        <dbReference type="ARBA" id="ARBA00022602"/>
    </source>
</evidence>
<comment type="similarity">
    <text evidence="6 7">Belongs to the UbiX/PAD1 family.</text>
</comment>
<dbReference type="InterPro" id="IPR003382">
    <property type="entry name" value="Flavoprotein"/>
</dbReference>
<comment type="catalytic activity">
    <reaction evidence="5 7">
        <text>dimethylallyl phosphate + FMNH2 = prenylated FMNH2 + phosphate</text>
        <dbReference type="Rhea" id="RHEA:37743"/>
        <dbReference type="ChEBI" id="CHEBI:43474"/>
        <dbReference type="ChEBI" id="CHEBI:57618"/>
        <dbReference type="ChEBI" id="CHEBI:87467"/>
        <dbReference type="ChEBI" id="CHEBI:88052"/>
        <dbReference type="EC" id="2.5.1.129"/>
    </reaction>
</comment>
<dbReference type="PANTHER" id="PTHR43374">
    <property type="entry name" value="FLAVIN PRENYLTRANSFERASE"/>
    <property type="match status" value="1"/>
</dbReference>
<dbReference type="EMBL" id="AP018449">
    <property type="protein sequence ID" value="BBB92325.1"/>
    <property type="molecule type" value="Genomic_DNA"/>
</dbReference>
<feature type="binding site" evidence="7">
    <location>
        <position position="35"/>
    </location>
    <ligand>
        <name>FMN</name>
        <dbReference type="ChEBI" id="CHEBI:58210"/>
    </ligand>
</feature>
<keyword evidence="9" id="KW-0456">Lyase</keyword>
<dbReference type="KEGG" id="mana:MAMMFC1_03018"/>
<keyword evidence="1 7" id="KW-0637">Prenyltransferase</keyword>
<gene>
    <name evidence="7" type="primary">ubiX</name>
    <name evidence="9" type="ORF">MAMMFC1_03018</name>
</gene>
<feature type="domain" description="Flavoprotein" evidence="8">
    <location>
        <begin position="1"/>
        <end position="169"/>
    </location>
</feature>
<dbReference type="HAMAP" id="MF_01984">
    <property type="entry name" value="ubiX_pad"/>
    <property type="match status" value="1"/>
</dbReference>
<dbReference type="AlphaFoldDB" id="A0A348AMM7"/>
<feature type="binding site" evidence="7">
    <location>
        <position position="120"/>
    </location>
    <ligand>
        <name>FMN</name>
        <dbReference type="ChEBI" id="CHEBI:58210"/>
    </ligand>
</feature>
<evidence type="ECO:0000256" key="2">
    <source>
        <dbReference type="ARBA" id="ARBA00022630"/>
    </source>
</evidence>
<comment type="function">
    <text evidence="7">Flavin prenyltransferase that catalyzes the synthesis of the prenylated FMN cofactor (prenyl-FMN) for 4-hydroxy-3-polyprenylbenzoic acid decarboxylase UbiD. The prenyltransferase is metal-independent and links a dimethylallyl moiety from dimethylallyl monophosphate (DMAP) to the flavin N5 and C6 atoms of FMN.</text>
</comment>
<dbReference type="PANTHER" id="PTHR43374:SF1">
    <property type="entry name" value="FLAVIN PRENYLTRANSFERASE PAD1, MITOCHONDRIAL"/>
    <property type="match status" value="1"/>
</dbReference>
<dbReference type="NCBIfam" id="TIGR00421">
    <property type="entry name" value="ubiX_pad"/>
    <property type="match status" value="1"/>
</dbReference>
<comment type="caution">
    <text evidence="7">Lacks conserved residue(s) required for the propagation of feature annotation.</text>
</comment>
<dbReference type="InterPro" id="IPR004507">
    <property type="entry name" value="UbiX-like"/>
</dbReference>
<evidence type="ECO:0000256" key="5">
    <source>
        <dbReference type="ARBA" id="ARBA00050612"/>
    </source>
</evidence>
<evidence type="ECO:0000313" key="10">
    <source>
        <dbReference type="Proteomes" id="UP000276437"/>
    </source>
</evidence>
<keyword evidence="2 7" id="KW-0285">Flavoprotein</keyword>
<organism evidence="9 10">
    <name type="scientific">Methylomusa anaerophila</name>
    <dbReference type="NCBI Taxonomy" id="1930071"/>
    <lineage>
        <taxon>Bacteria</taxon>
        <taxon>Bacillati</taxon>
        <taxon>Bacillota</taxon>
        <taxon>Negativicutes</taxon>
        <taxon>Selenomonadales</taxon>
        <taxon>Sporomusaceae</taxon>
        <taxon>Methylomusa</taxon>
    </lineage>
</organism>
<accession>A0A348AMM7</accession>
<dbReference type="OrthoDB" id="9781577at2"/>
<dbReference type="FunFam" id="3.40.50.1950:FF:000001">
    <property type="entry name" value="Flavin prenyltransferase UbiX"/>
    <property type="match status" value="1"/>
</dbReference>
<dbReference type="NCBIfam" id="NF004685">
    <property type="entry name" value="PRK06029.1"/>
    <property type="match status" value="1"/>
</dbReference>
<name>A0A348AMM7_9FIRM</name>
<protein>
    <recommendedName>
        <fullName evidence="7">Flavin prenyltransferase UbiX</fullName>
        <ecNumber evidence="7">2.5.1.129</ecNumber>
    </recommendedName>
</protein>
<evidence type="ECO:0000256" key="7">
    <source>
        <dbReference type="HAMAP-Rule" id="MF_01984"/>
    </source>
</evidence>
<keyword evidence="4 7" id="KW-0808">Transferase</keyword>
<dbReference type="EC" id="2.5.1.129" evidence="7"/>
<keyword evidence="3 7" id="KW-0288">FMN</keyword>
<dbReference type="Proteomes" id="UP000276437">
    <property type="component" value="Chromosome"/>
</dbReference>
<dbReference type="InterPro" id="IPR036551">
    <property type="entry name" value="Flavin_trans-like"/>
</dbReference>
<dbReference type="RefSeq" id="WP_126309230.1">
    <property type="nucleotide sequence ID" value="NZ_AP018449.1"/>
</dbReference>
<dbReference type="Gene3D" id="3.40.50.1950">
    <property type="entry name" value="Flavin prenyltransferase-like"/>
    <property type="match status" value="1"/>
</dbReference>
<feature type="binding site" evidence="7">
    <location>
        <begin position="9"/>
        <end position="11"/>
    </location>
    <ligand>
        <name>FMN</name>
        <dbReference type="ChEBI" id="CHEBI:58210"/>
    </ligand>
</feature>
<dbReference type="GO" id="GO:0016831">
    <property type="term" value="F:carboxy-lyase activity"/>
    <property type="evidence" value="ECO:0007669"/>
    <property type="project" value="TreeGrafter"/>
</dbReference>
<keyword evidence="10" id="KW-1185">Reference proteome</keyword>
<evidence type="ECO:0000256" key="3">
    <source>
        <dbReference type="ARBA" id="ARBA00022643"/>
    </source>
</evidence>
<evidence type="ECO:0000259" key="8">
    <source>
        <dbReference type="Pfam" id="PF02441"/>
    </source>
</evidence>
<evidence type="ECO:0000256" key="6">
    <source>
        <dbReference type="ARBA" id="ARBA00060793"/>
    </source>
</evidence>
<evidence type="ECO:0000313" key="9">
    <source>
        <dbReference type="EMBL" id="BBB92325.1"/>
    </source>
</evidence>
<sequence length="183" mass="19872">MRIAVGVTGASGAVYGYNLILLLSRLGIEVHTVYTQMGEKVLEYECGVTIKEISKHAKVYANDDLFASLASGSFKTDGMVIVPCSMHTLGALANASGGNLLTRSADVTLKEGRKLIVVPRETPVTAIHLENMLKLARGGAVILPASPAFYHKPKTLDDMVNFMLGKIMDVIGIEHRLFRRWGE</sequence>